<proteinExistence type="predicted"/>
<evidence type="ECO:0000313" key="1">
    <source>
        <dbReference type="EMBL" id="EMF08297.1"/>
    </source>
</evidence>
<dbReference type="GeneID" id="27904310"/>
<dbReference type="HOGENOM" id="CLU_1908004_0_0_1"/>
<dbReference type="RefSeq" id="XP_016756418.1">
    <property type="nucleotide sequence ID" value="XM_016907173.1"/>
</dbReference>
<keyword evidence="2" id="KW-1185">Reference proteome</keyword>
<evidence type="ECO:0000313" key="2">
    <source>
        <dbReference type="Proteomes" id="UP000016931"/>
    </source>
</evidence>
<gene>
    <name evidence="1" type="ORF">SEPMUDRAFT_151990</name>
</gene>
<reference evidence="1 2" key="1">
    <citation type="journal article" date="2012" name="PLoS Pathog.">
        <title>Diverse lifestyles and strategies of plant pathogenesis encoded in the genomes of eighteen Dothideomycetes fungi.</title>
        <authorList>
            <person name="Ohm R.A."/>
            <person name="Feau N."/>
            <person name="Henrissat B."/>
            <person name="Schoch C.L."/>
            <person name="Horwitz B.A."/>
            <person name="Barry K.W."/>
            <person name="Condon B.J."/>
            <person name="Copeland A.C."/>
            <person name="Dhillon B."/>
            <person name="Glaser F."/>
            <person name="Hesse C.N."/>
            <person name="Kosti I."/>
            <person name="LaButti K."/>
            <person name="Lindquist E.A."/>
            <person name="Lucas S."/>
            <person name="Salamov A.A."/>
            <person name="Bradshaw R.E."/>
            <person name="Ciuffetti L."/>
            <person name="Hamelin R.C."/>
            <person name="Kema G.H.J."/>
            <person name="Lawrence C."/>
            <person name="Scott J.A."/>
            <person name="Spatafora J.W."/>
            <person name="Turgeon B.G."/>
            <person name="de Wit P.J.G.M."/>
            <person name="Zhong S."/>
            <person name="Goodwin S.B."/>
            <person name="Grigoriev I.V."/>
        </authorList>
    </citation>
    <scope>NUCLEOTIDE SEQUENCE [LARGE SCALE GENOMIC DNA]</scope>
    <source>
        <strain evidence="1 2">SO2202</strain>
    </source>
</reference>
<name>M3CVY2_SPHMS</name>
<protein>
    <submittedName>
        <fullName evidence="1">Uncharacterized protein</fullName>
    </submittedName>
</protein>
<organism evidence="1 2">
    <name type="scientific">Sphaerulina musiva (strain SO2202)</name>
    <name type="common">Poplar stem canker fungus</name>
    <name type="synonym">Septoria musiva</name>
    <dbReference type="NCBI Taxonomy" id="692275"/>
    <lineage>
        <taxon>Eukaryota</taxon>
        <taxon>Fungi</taxon>
        <taxon>Dikarya</taxon>
        <taxon>Ascomycota</taxon>
        <taxon>Pezizomycotina</taxon>
        <taxon>Dothideomycetes</taxon>
        <taxon>Dothideomycetidae</taxon>
        <taxon>Mycosphaerellales</taxon>
        <taxon>Mycosphaerellaceae</taxon>
        <taxon>Sphaerulina</taxon>
    </lineage>
</organism>
<dbReference type="Proteomes" id="UP000016931">
    <property type="component" value="Unassembled WGS sequence"/>
</dbReference>
<dbReference type="AlphaFoldDB" id="M3CVY2"/>
<accession>M3CVY2</accession>
<sequence>MLRYGKISPRPGVLVRSALRAGDSHRGIPVWEVSFCGSSVMLARRCRLDANEIDRWWPCTRAHRKVAYCQICSSIVLHICACICATLRRRVSVERERERSVHRQPCGGGLLCCQISWYRKMIVGAGSGIMSVL</sequence>
<dbReference type="EMBL" id="KB456271">
    <property type="protein sequence ID" value="EMF08297.1"/>
    <property type="molecule type" value="Genomic_DNA"/>
</dbReference>